<gene>
    <name evidence="2" type="ORF">MUN76_12490</name>
</gene>
<evidence type="ECO:0000259" key="1">
    <source>
        <dbReference type="Pfam" id="PF07969"/>
    </source>
</evidence>
<dbReference type="InterPro" id="IPR013108">
    <property type="entry name" value="Amidohydro_3"/>
</dbReference>
<dbReference type="EMBL" id="CP095043">
    <property type="protein sequence ID" value="UOQ59854.1"/>
    <property type="molecule type" value="Genomic_DNA"/>
</dbReference>
<keyword evidence="3" id="KW-1185">Reference proteome</keyword>
<dbReference type="Pfam" id="PF07969">
    <property type="entry name" value="Amidohydro_3"/>
    <property type="match status" value="1"/>
</dbReference>
<dbReference type="PANTHER" id="PTHR22642:SF2">
    <property type="entry name" value="PROTEIN LONG AFTER FAR-RED 3"/>
    <property type="match status" value="1"/>
</dbReference>
<name>A0ABY4FU84_9MICO</name>
<proteinExistence type="predicted"/>
<feature type="domain" description="Amidohydrolase 3" evidence="1">
    <location>
        <begin position="48"/>
        <end position="507"/>
    </location>
</feature>
<evidence type="ECO:0000313" key="3">
    <source>
        <dbReference type="Proteomes" id="UP000831775"/>
    </source>
</evidence>
<sequence>MTLKLFSRAQLLTLSNAHGDAVLVDSGRISGIGSREDLLASAGRQDVEEVDMDGAVLMPGFVDGHTHLELSCITQEQHLQMHAPPVTSLVQILEEIRQRRATQPDGWIVVRSSFALDRKVVEGRLLGRDELDSVSPDAPVVVLAGLHVASLNTVGMRAVQLEMPERLDPGMTVHRGRDGRPSGIFTEVWDRLPAATEIESYAALRRHAHSLVAAHGITSLCTIPTSVADVRALHALRVEDQLPFRVRFYPHVPRVGPLSSVLSLGAPSGFGDSMLQFGGVKIFVDGEGGDGLGAEFDDVKWTEQELSDLVGEATASRVQLFMHAVTGTGIRAAMAAVAQHWGSRPLRAPAPHRIEHSGDYVPRELIADLAQSGIGVVATPHFVGSDDVGDDFQPLRKLIDAGVRVIGATDSTGTVPSGAPPLSNIASAVTRRDAAGNPSPHRISAEHALRMFTDWAARGQGEGGKKGVLQEGALADFAILDANPLKVSPEDIAGIRVLGTVLNGARVG</sequence>
<dbReference type="Gene3D" id="2.30.40.10">
    <property type="entry name" value="Urease, subunit C, domain 1"/>
    <property type="match status" value="1"/>
</dbReference>
<dbReference type="Proteomes" id="UP000831775">
    <property type="component" value="Chromosome"/>
</dbReference>
<dbReference type="Gene3D" id="3.10.310.70">
    <property type="match status" value="1"/>
</dbReference>
<dbReference type="SUPFAM" id="SSF51338">
    <property type="entry name" value="Composite domain of metallo-dependent hydrolases"/>
    <property type="match status" value="1"/>
</dbReference>
<accession>A0ABY4FU84</accession>
<organism evidence="2 3">
    <name type="scientific">Leucobacter rhizosphaerae</name>
    <dbReference type="NCBI Taxonomy" id="2932245"/>
    <lineage>
        <taxon>Bacteria</taxon>
        <taxon>Bacillati</taxon>
        <taxon>Actinomycetota</taxon>
        <taxon>Actinomycetes</taxon>
        <taxon>Micrococcales</taxon>
        <taxon>Microbacteriaceae</taxon>
        <taxon>Leucobacter</taxon>
    </lineage>
</organism>
<dbReference type="InterPro" id="IPR011059">
    <property type="entry name" value="Metal-dep_hydrolase_composite"/>
</dbReference>
<dbReference type="PANTHER" id="PTHR22642">
    <property type="entry name" value="IMIDAZOLONEPROPIONASE"/>
    <property type="match status" value="1"/>
</dbReference>
<dbReference type="RefSeq" id="WP_244685093.1">
    <property type="nucleotide sequence ID" value="NZ_CP095043.1"/>
</dbReference>
<dbReference type="SUPFAM" id="SSF51556">
    <property type="entry name" value="Metallo-dependent hydrolases"/>
    <property type="match status" value="1"/>
</dbReference>
<protein>
    <submittedName>
        <fullName evidence="2">Amidohydrolase family protein</fullName>
    </submittedName>
</protein>
<dbReference type="Gene3D" id="3.20.20.140">
    <property type="entry name" value="Metal-dependent hydrolases"/>
    <property type="match status" value="1"/>
</dbReference>
<evidence type="ECO:0000313" key="2">
    <source>
        <dbReference type="EMBL" id="UOQ59854.1"/>
    </source>
</evidence>
<reference evidence="2 3" key="1">
    <citation type="submission" date="2022-04" db="EMBL/GenBank/DDBJ databases">
        <title>Leucobacter sp. isolated from rhizosphere of onion.</title>
        <authorList>
            <person name="Won M."/>
            <person name="Lee C.-M."/>
            <person name="Woen H.-Y."/>
            <person name="Kwon S.-W."/>
        </authorList>
    </citation>
    <scope>NUCLEOTIDE SEQUENCE [LARGE SCALE GENOMIC DNA]</scope>
    <source>
        <strain evidence="2 3">H25R-14</strain>
    </source>
</reference>
<dbReference type="InterPro" id="IPR032466">
    <property type="entry name" value="Metal_Hydrolase"/>
</dbReference>